<dbReference type="PANTHER" id="PTHR30069:SF29">
    <property type="entry name" value="HEMOGLOBIN AND HEMOGLOBIN-HAPTOGLOBIN-BINDING PROTEIN 1-RELATED"/>
    <property type="match status" value="1"/>
</dbReference>
<evidence type="ECO:0000256" key="3">
    <source>
        <dbReference type="ARBA" id="ARBA00022452"/>
    </source>
</evidence>
<keyword evidence="6 11" id="KW-0798">TonB box</keyword>
<dbReference type="Proteomes" id="UP000184192">
    <property type="component" value="Unassembled WGS sequence"/>
</dbReference>
<dbReference type="Pfam" id="PF07715">
    <property type="entry name" value="Plug"/>
    <property type="match status" value="1"/>
</dbReference>
<evidence type="ECO:0000256" key="11">
    <source>
        <dbReference type="RuleBase" id="RU003357"/>
    </source>
</evidence>
<proteinExistence type="inferred from homology"/>
<comment type="subcellular location">
    <subcellularLocation>
        <location evidence="1 10">Cell outer membrane</location>
        <topology evidence="1 10">Multi-pass membrane protein</topology>
    </subcellularLocation>
</comment>
<dbReference type="InterPro" id="IPR012910">
    <property type="entry name" value="Plug_dom"/>
</dbReference>
<dbReference type="RefSeq" id="WP_034524325.1">
    <property type="nucleotide sequence ID" value="NZ_FQZN01000026.1"/>
</dbReference>
<dbReference type="SUPFAM" id="SSF56935">
    <property type="entry name" value="Porins"/>
    <property type="match status" value="1"/>
</dbReference>
<evidence type="ECO:0000256" key="6">
    <source>
        <dbReference type="ARBA" id="ARBA00023077"/>
    </source>
</evidence>
<dbReference type="eggNOG" id="COG4206">
    <property type="taxonomic scope" value="Bacteria"/>
</dbReference>
<evidence type="ECO:0000259" key="14">
    <source>
        <dbReference type="Pfam" id="PF07715"/>
    </source>
</evidence>
<evidence type="ECO:0000256" key="1">
    <source>
        <dbReference type="ARBA" id="ARBA00004571"/>
    </source>
</evidence>
<keyword evidence="8 15" id="KW-0675">Receptor</keyword>
<feature type="chain" id="PRO_5009918586" evidence="12">
    <location>
        <begin position="30"/>
        <end position="675"/>
    </location>
</feature>
<evidence type="ECO:0000256" key="12">
    <source>
        <dbReference type="SAM" id="SignalP"/>
    </source>
</evidence>
<name>A0A1M6J1D9_9BACE</name>
<dbReference type="Pfam" id="PF00593">
    <property type="entry name" value="TonB_dep_Rec_b-barrel"/>
    <property type="match status" value="1"/>
</dbReference>
<evidence type="ECO:0000256" key="7">
    <source>
        <dbReference type="ARBA" id="ARBA00023136"/>
    </source>
</evidence>
<feature type="domain" description="TonB-dependent receptor plug" evidence="14">
    <location>
        <begin position="58"/>
        <end position="142"/>
    </location>
</feature>
<dbReference type="GO" id="GO:0044718">
    <property type="term" value="P:siderophore transmembrane transport"/>
    <property type="evidence" value="ECO:0007669"/>
    <property type="project" value="TreeGrafter"/>
</dbReference>
<feature type="domain" description="TonB-dependent receptor-like beta-barrel" evidence="13">
    <location>
        <begin position="204"/>
        <end position="649"/>
    </location>
</feature>
<dbReference type="Gene3D" id="2.170.130.10">
    <property type="entry name" value="TonB-dependent receptor, plug domain"/>
    <property type="match status" value="1"/>
</dbReference>
<dbReference type="EMBL" id="FQZN01000026">
    <property type="protein sequence ID" value="SHJ40439.1"/>
    <property type="molecule type" value="Genomic_DNA"/>
</dbReference>
<protein>
    <submittedName>
        <fullName evidence="15">Outer membrane cobalamin receptor protein</fullName>
    </submittedName>
</protein>
<feature type="signal peptide" evidence="12">
    <location>
        <begin position="1"/>
        <end position="29"/>
    </location>
</feature>
<evidence type="ECO:0000259" key="13">
    <source>
        <dbReference type="Pfam" id="PF00593"/>
    </source>
</evidence>
<dbReference type="InterPro" id="IPR039426">
    <property type="entry name" value="TonB-dep_rcpt-like"/>
</dbReference>
<keyword evidence="16" id="KW-1185">Reference proteome</keyword>
<keyword evidence="3 10" id="KW-1134">Transmembrane beta strand</keyword>
<evidence type="ECO:0000256" key="2">
    <source>
        <dbReference type="ARBA" id="ARBA00022448"/>
    </source>
</evidence>
<dbReference type="GeneID" id="92713735"/>
<reference evidence="16" key="1">
    <citation type="submission" date="2016-11" db="EMBL/GenBank/DDBJ databases">
        <authorList>
            <person name="Varghese N."/>
            <person name="Submissions S."/>
        </authorList>
    </citation>
    <scope>NUCLEOTIDE SEQUENCE [LARGE SCALE GENOMIC DNA]</scope>
    <source>
        <strain evidence="16">DSM 26884</strain>
    </source>
</reference>
<dbReference type="PANTHER" id="PTHR30069">
    <property type="entry name" value="TONB-DEPENDENT OUTER MEMBRANE RECEPTOR"/>
    <property type="match status" value="1"/>
</dbReference>
<evidence type="ECO:0000256" key="4">
    <source>
        <dbReference type="ARBA" id="ARBA00022692"/>
    </source>
</evidence>
<evidence type="ECO:0000313" key="15">
    <source>
        <dbReference type="EMBL" id="SHJ40439.1"/>
    </source>
</evidence>
<dbReference type="InterPro" id="IPR036942">
    <property type="entry name" value="Beta-barrel_TonB_sf"/>
</dbReference>
<evidence type="ECO:0000256" key="9">
    <source>
        <dbReference type="ARBA" id="ARBA00023237"/>
    </source>
</evidence>
<dbReference type="InterPro" id="IPR000531">
    <property type="entry name" value="Beta-barrel_TonB"/>
</dbReference>
<comment type="similarity">
    <text evidence="10 11">Belongs to the TonB-dependent receptor family.</text>
</comment>
<evidence type="ECO:0000256" key="8">
    <source>
        <dbReference type="ARBA" id="ARBA00023170"/>
    </source>
</evidence>
<keyword evidence="2 10" id="KW-0813">Transport</keyword>
<evidence type="ECO:0000256" key="10">
    <source>
        <dbReference type="PROSITE-ProRule" id="PRU01360"/>
    </source>
</evidence>
<dbReference type="InterPro" id="IPR037066">
    <property type="entry name" value="Plug_dom_sf"/>
</dbReference>
<keyword evidence="4 10" id="KW-0812">Transmembrane</keyword>
<dbReference type="Gene3D" id="2.40.170.20">
    <property type="entry name" value="TonB-dependent receptor, beta-barrel domain"/>
    <property type="match status" value="1"/>
</dbReference>
<dbReference type="GO" id="GO:0015344">
    <property type="term" value="F:siderophore uptake transmembrane transporter activity"/>
    <property type="evidence" value="ECO:0007669"/>
    <property type="project" value="TreeGrafter"/>
</dbReference>
<keyword evidence="5 12" id="KW-0732">Signal</keyword>
<evidence type="ECO:0000313" key="16">
    <source>
        <dbReference type="Proteomes" id="UP000184192"/>
    </source>
</evidence>
<keyword evidence="9 10" id="KW-0998">Cell outer membrane</keyword>
<evidence type="ECO:0000256" key="5">
    <source>
        <dbReference type="ARBA" id="ARBA00022729"/>
    </source>
</evidence>
<dbReference type="PROSITE" id="PS52016">
    <property type="entry name" value="TONB_DEPENDENT_REC_3"/>
    <property type="match status" value="1"/>
</dbReference>
<accession>A0A1M6J1D9</accession>
<dbReference type="AlphaFoldDB" id="A0A1M6J1D9"/>
<organism evidence="15 16">
    <name type="scientific">Bacteroides stercorirosoris</name>
    <dbReference type="NCBI Taxonomy" id="871324"/>
    <lineage>
        <taxon>Bacteria</taxon>
        <taxon>Pseudomonadati</taxon>
        <taxon>Bacteroidota</taxon>
        <taxon>Bacteroidia</taxon>
        <taxon>Bacteroidales</taxon>
        <taxon>Bacteroidaceae</taxon>
        <taxon>Bacteroides</taxon>
    </lineage>
</organism>
<keyword evidence="7 10" id="KW-0472">Membrane</keyword>
<gene>
    <name evidence="15" type="ORF">SAMN05444350_12620</name>
</gene>
<sequence>MIKDNPYRCVRLRLCLYCLVCCFCANLQAQQTGDSITGKVHAIPEVGIKGRRVPQRISVASPIQVFGKSELENLGLQNMADAVRRFAGANVRDYGGIGGLKTVSVRSLGATHTAVSYDGVAVSNCQAGQIDIGRFSLDDIDMLSLSIGQDEDLLQSARLFASAGVLSIYGKNPLEDTDKPYTFKGQVKGGSFGFINPSVTWAQRIAPRTTYSVNGNYQRANGNYPFTLVNGKYITEEKRRNSDIQSWHAEGNLYHTMKDSSQLQVKAYYFDSERGLPGSIILYNNSSNERLWDKNFFVQAQYRKDFSHVWALLAQAKYNYSWNKYEDTDVKYQDGKQTDINKQQEYYLSGTLQWQPVRSFTASWANDLILNTLDSNMPDSPLPIRYSWLSALNLSYQWQGLTATGTLVHTLITEEVEKGNRPDNRHRLCPTISLLYRPWKEQSLFLRMMYKSTFRVPTFNDLYYQRIGNTNLRPEKAQEFNLGITWSGSPFSFTDYVALTIDGYYNKVDDKIVALPTTYVWKMLNYGKVDITGADVTLRTAIPLNRRISLTLTGSYTYQKAIDVTSKEDKNYKDQIPYTPVHSGNASLSVETPWVNLAYTATGVSERYYLPQNIRENRIDGYVEHALTASRTFSLGSCKLRLQAELINLTDEQYDIIKYYPMPGRSFRLTGSIKF</sequence>
<dbReference type="GO" id="GO:0009279">
    <property type="term" value="C:cell outer membrane"/>
    <property type="evidence" value="ECO:0007669"/>
    <property type="project" value="UniProtKB-SubCell"/>
</dbReference>